<dbReference type="Proteomes" id="UP000005631">
    <property type="component" value="Chromosome"/>
</dbReference>
<dbReference type="STRING" id="926562.Oweho_3337"/>
<gene>
    <name evidence="2" type="ordered locus">Oweho_3337</name>
</gene>
<protein>
    <recommendedName>
        <fullName evidence="4">DUF5666 domain-containing protein</fullName>
    </recommendedName>
</protein>
<proteinExistence type="predicted"/>
<feature type="chain" id="PRO_5003515644" description="DUF5666 domain-containing protein" evidence="1">
    <location>
        <begin position="25"/>
        <end position="137"/>
    </location>
</feature>
<dbReference type="RefSeq" id="WP_014203635.1">
    <property type="nucleotide sequence ID" value="NC_016599.1"/>
</dbReference>
<evidence type="ECO:0000313" key="3">
    <source>
        <dbReference type="Proteomes" id="UP000005631"/>
    </source>
</evidence>
<dbReference type="HOGENOM" id="CLU_1863180_0_0_10"/>
<sequence length="137" mass="15235">MTHVTSKLFISLLWTCLISVSAFAQSEGKVVQLKPINATGEVISVFEGADNIVLLKVTKADTAKANFEINEIEILCSFQFGTKPTNGDPKLPGVKAGDKIRMELTGDRVGNQWNYRVFRYWEIKENSSSPKGEKPQK</sequence>
<evidence type="ECO:0000256" key="1">
    <source>
        <dbReference type="SAM" id="SignalP"/>
    </source>
</evidence>
<evidence type="ECO:0000313" key="2">
    <source>
        <dbReference type="EMBL" id="AEV34288.1"/>
    </source>
</evidence>
<reference evidence="2 3" key="1">
    <citation type="journal article" date="2012" name="Stand. Genomic Sci.">
        <title>Genome sequence of the orange-pigmented seawater bacterium Owenweeksia hongkongensis type strain (UST20020801(T)).</title>
        <authorList>
            <person name="Riedel T."/>
            <person name="Held B."/>
            <person name="Nolan M."/>
            <person name="Lucas S."/>
            <person name="Lapidus A."/>
            <person name="Tice H."/>
            <person name="Del Rio T.G."/>
            <person name="Cheng J.F."/>
            <person name="Han C."/>
            <person name="Tapia R."/>
            <person name="Goodwin L.A."/>
            <person name="Pitluck S."/>
            <person name="Liolios K."/>
            <person name="Mavromatis K."/>
            <person name="Pagani I."/>
            <person name="Ivanova N."/>
            <person name="Mikhailova N."/>
            <person name="Pati A."/>
            <person name="Chen A."/>
            <person name="Palaniappan K."/>
            <person name="Rohde M."/>
            <person name="Tindall B.J."/>
            <person name="Detter J.C."/>
            <person name="Goker M."/>
            <person name="Woyke T."/>
            <person name="Bristow J."/>
            <person name="Eisen J.A."/>
            <person name="Markowitz V."/>
            <person name="Hugenholtz P."/>
            <person name="Klenk H.P."/>
            <person name="Kyrpides N.C."/>
        </authorList>
    </citation>
    <scope>NUCLEOTIDE SEQUENCE</scope>
    <source>
        <strain evidence="3">DSM 17368 / JCM 12287 / NRRL B-23963</strain>
    </source>
</reference>
<name>G8R4X4_OWEHD</name>
<evidence type="ECO:0008006" key="4">
    <source>
        <dbReference type="Google" id="ProtNLM"/>
    </source>
</evidence>
<organism evidence="2 3">
    <name type="scientific">Owenweeksia hongkongensis (strain DSM 17368 / CIP 108786 / JCM 12287 / NRRL B-23963 / UST20020801)</name>
    <dbReference type="NCBI Taxonomy" id="926562"/>
    <lineage>
        <taxon>Bacteria</taxon>
        <taxon>Pseudomonadati</taxon>
        <taxon>Bacteroidota</taxon>
        <taxon>Flavobacteriia</taxon>
        <taxon>Flavobacteriales</taxon>
        <taxon>Owenweeksiaceae</taxon>
        <taxon>Owenweeksia</taxon>
    </lineage>
</organism>
<keyword evidence="3" id="KW-1185">Reference proteome</keyword>
<keyword evidence="1" id="KW-0732">Signal</keyword>
<dbReference type="EMBL" id="CP003156">
    <property type="protein sequence ID" value="AEV34288.1"/>
    <property type="molecule type" value="Genomic_DNA"/>
</dbReference>
<dbReference type="KEGG" id="oho:Oweho_3337"/>
<accession>G8R4X4</accession>
<feature type="signal peptide" evidence="1">
    <location>
        <begin position="1"/>
        <end position="24"/>
    </location>
</feature>
<dbReference type="AlphaFoldDB" id="G8R4X4"/>